<dbReference type="InterPro" id="IPR003593">
    <property type="entry name" value="AAA+_ATPase"/>
</dbReference>
<dbReference type="PANTHER" id="PTHR23077">
    <property type="entry name" value="AAA-FAMILY ATPASE"/>
    <property type="match status" value="1"/>
</dbReference>
<evidence type="ECO:0000256" key="1">
    <source>
        <dbReference type="ARBA" id="ARBA00004496"/>
    </source>
</evidence>
<dbReference type="SMART" id="SM00382">
    <property type="entry name" value="AAA"/>
    <property type="match status" value="2"/>
</dbReference>
<evidence type="ECO:0000256" key="2">
    <source>
        <dbReference type="ARBA" id="ARBA00022490"/>
    </source>
</evidence>
<dbReference type="GO" id="GO:0005524">
    <property type="term" value="F:ATP binding"/>
    <property type="evidence" value="ECO:0007669"/>
    <property type="project" value="UniProtKB-KW"/>
</dbReference>
<sequence>MRELTIKERVIAFGGFKHQKELLEEVISLKLIKEQAQKVKIKGVLLHGPSGIGKTSAIESVLAQYDKLHKLVITPRHLVQAQGGMLQKLQEAFKLAKLRQPSILVLEEIDFIAASKQSNKELFYTLLSELDSIDESLHNLLVIATTNRLDDVDKSLRRGGRLDIDIRFDMPTSEDRYEILKVHLSQLPAETIVSIKDEDLIVIARAASGFVSSDLAQIVRNSHLKAIKERSSLEEGISVALNRSHLEAAIIEAKPLSIQDLLVEVPKVRWDEIGGNEDIKFQVRQCVEWPLKYPQKFELMGLKPPAGIMLHGPPGCSKTMIAKALATESGLNFIAIKGPELFSKYVGDTEKAIREIFRKARLSSPSIIFFDEIDAMATQRGSDETSVSDRALCQLLNEMDGVESRAQVIVVAATNRLDIIDTAILRPGRFDRLIYVPLPEVQAREQIFRINTKKMQMENDSDGKVKIDFPKLALTSEGMSGAEICLICREAGLMALTENSNIEKAGMEEIFLKQEHLEKALLGVKNRGKQKVGGLFTESKPSPFF</sequence>
<dbReference type="InterPro" id="IPR050168">
    <property type="entry name" value="AAA_ATPase_domain"/>
</dbReference>
<keyword evidence="8" id="KW-1185">Reference proteome</keyword>
<name>A0A8J8SX64_HALGN</name>
<gene>
    <name evidence="7" type="ORF">FGO68_gene15817</name>
</gene>
<comment type="subcellular location">
    <subcellularLocation>
        <location evidence="1">Cytoplasm</location>
    </subcellularLocation>
</comment>
<dbReference type="EMBL" id="RRYP01018513">
    <property type="protein sequence ID" value="TNV73611.1"/>
    <property type="molecule type" value="Genomic_DNA"/>
</dbReference>
<evidence type="ECO:0000313" key="7">
    <source>
        <dbReference type="EMBL" id="TNV73611.1"/>
    </source>
</evidence>
<dbReference type="PANTHER" id="PTHR23077:SF27">
    <property type="entry name" value="ATPASE FAMILY GENE 2 PROTEIN HOMOLOG A"/>
    <property type="match status" value="1"/>
</dbReference>
<dbReference type="FunFam" id="3.40.50.300:FF:000567">
    <property type="entry name" value="ATPase, AAA family protein"/>
    <property type="match status" value="1"/>
</dbReference>
<dbReference type="Gene3D" id="1.10.8.60">
    <property type="match status" value="2"/>
</dbReference>
<feature type="domain" description="AAA+ ATPase" evidence="6">
    <location>
        <begin position="40"/>
        <end position="172"/>
    </location>
</feature>
<feature type="domain" description="AAA+ ATPase" evidence="6">
    <location>
        <begin position="304"/>
        <end position="440"/>
    </location>
</feature>
<evidence type="ECO:0000259" key="6">
    <source>
        <dbReference type="SMART" id="SM00382"/>
    </source>
</evidence>
<dbReference type="GO" id="GO:0005737">
    <property type="term" value="C:cytoplasm"/>
    <property type="evidence" value="ECO:0007669"/>
    <property type="project" value="UniProtKB-SubCell"/>
</dbReference>
<evidence type="ECO:0000256" key="3">
    <source>
        <dbReference type="ARBA" id="ARBA00022741"/>
    </source>
</evidence>
<dbReference type="InterPro" id="IPR041569">
    <property type="entry name" value="AAA_lid_3"/>
</dbReference>
<protein>
    <recommendedName>
        <fullName evidence="6">AAA+ ATPase domain-containing protein</fullName>
    </recommendedName>
</protein>
<organism evidence="7 8">
    <name type="scientific">Halteria grandinella</name>
    <dbReference type="NCBI Taxonomy" id="5974"/>
    <lineage>
        <taxon>Eukaryota</taxon>
        <taxon>Sar</taxon>
        <taxon>Alveolata</taxon>
        <taxon>Ciliophora</taxon>
        <taxon>Intramacronucleata</taxon>
        <taxon>Spirotrichea</taxon>
        <taxon>Stichotrichia</taxon>
        <taxon>Sporadotrichida</taxon>
        <taxon>Halteriidae</taxon>
        <taxon>Halteria</taxon>
    </lineage>
</organism>
<dbReference type="InterPro" id="IPR003960">
    <property type="entry name" value="ATPase_AAA_CS"/>
</dbReference>
<dbReference type="InterPro" id="IPR003959">
    <property type="entry name" value="ATPase_AAA_core"/>
</dbReference>
<dbReference type="Pfam" id="PF00004">
    <property type="entry name" value="AAA"/>
    <property type="match status" value="2"/>
</dbReference>
<dbReference type="SUPFAM" id="SSF52540">
    <property type="entry name" value="P-loop containing nucleoside triphosphate hydrolases"/>
    <property type="match status" value="2"/>
</dbReference>
<keyword evidence="3 5" id="KW-0547">Nucleotide-binding</keyword>
<proteinExistence type="inferred from homology"/>
<dbReference type="OrthoDB" id="27435at2759"/>
<reference evidence="7" key="1">
    <citation type="submission" date="2019-06" db="EMBL/GenBank/DDBJ databases">
        <authorList>
            <person name="Zheng W."/>
        </authorList>
    </citation>
    <scope>NUCLEOTIDE SEQUENCE</scope>
    <source>
        <strain evidence="7">QDHG01</strain>
    </source>
</reference>
<comment type="caution">
    <text evidence="7">The sequence shown here is derived from an EMBL/GenBank/DDBJ whole genome shotgun (WGS) entry which is preliminary data.</text>
</comment>
<keyword evidence="2" id="KW-0963">Cytoplasm</keyword>
<dbReference type="Gene3D" id="3.40.50.300">
    <property type="entry name" value="P-loop containing nucleotide triphosphate hydrolases"/>
    <property type="match status" value="2"/>
</dbReference>
<accession>A0A8J8SX64</accession>
<dbReference type="AlphaFoldDB" id="A0A8J8SX64"/>
<dbReference type="InterPro" id="IPR027417">
    <property type="entry name" value="P-loop_NTPase"/>
</dbReference>
<dbReference type="CDD" id="cd19511">
    <property type="entry name" value="RecA-like_CDC48_r2-like"/>
    <property type="match status" value="1"/>
</dbReference>
<evidence type="ECO:0000313" key="8">
    <source>
        <dbReference type="Proteomes" id="UP000785679"/>
    </source>
</evidence>
<dbReference type="PROSITE" id="PS00674">
    <property type="entry name" value="AAA"/>
    <property type="match status" value="2"/>
</dbReference>
<dbReference type="GO" id="GO:0016887">
    <property type="term" value="F:ATP hydrolysis activity"/>
    <property type="evidence" value="ECO:0007669"/>
    <property type="project" value="InterPro"/>
</dbReference>
<evidence type="ECO:0000256" key="5">
    <source>
        <dbReference type="RuleBase" id="RU003651"/>
    </source>
</evidence>
<keyword evidence="4 5" id="KW-0067">ATP-binding</keyword>
<comment type="similarity">
    <text evidence="5">Belongs to the AAA ATPase family.</text>
</comment>
<dbReference type="Proteomes" id="UP000785679">
    <property type="component" value="Unassembled WGS sequence"/>
</dbReference>
<dbReference type="Pfam" id="PF17862">
    <property type="entry name" value="AAA_lid_3"/>
    <property type="match status" value="1"/>
</dbReference>
<evidence type="ECO:0000256" key="4">
    <source>
        <dbReference type="ARBA" id="ARBA00022840"/>
    </source>
</evidence>